<evidence type="ECO:0000313" key="1">
    <source>
        <dbReference type="EMBL" id="BAC30818.1"/>
    </source>
</evidence>
<evidence type="ECO:0008006" key="3">
    <source>
        <dbReference type="Google" id="ProtNLM"/>
    </source>
</evidence>
<reference evidence="1" key="7">
    <citation type="journal article" date="2005" name="Science">
        <title>The Transcriptional Landscape of the Mammalian Genome.</title>
        <authorList>
            <consortium name="The FANTOM Consortium"/>
            <consortium name="Riken Genome Exploration Research Group and Genome Science Group (Genome Network Project Core Group)"/>
        </authorList>
    </citation>
    <scope>NUCLEOTIDE SEQUENCE</scope>
    <source>
        <strain evidence="1">C57BL/6J</strain>
        <tissue evidence="1">Aorta and vein</tissue>
    </source>
</reference>
<reference evidence="1" key="5">
    <citation type="submission" date="2001-07" db="EMBL/GenBank/DDBJ databases">
        <authorList>
            <person name="Adachi J."/>
            <person name="Aizawa K."/>
            <person name="Akimura T."/>
            <person name="Arakawa T."/>
            <person name="Bono H."/>
            <person name="Carninci P."/>
            <person name="Fukuda S."/>
            <person name="Furuno M."/>
            <person name="Hanagaki T."/>
            <person name="Hara A."/>
            <person name="Hashizume W."/>
            <person name="Hayashida K."/>
            <person name="Hayatsu N."/>
            <person name="Hiramoto K."/>
            <person name="Hiraoka T."/>
            <person name="Hirozane T."/>
            <person name="Hori F."/>
            <person name="Imotani K."/>
            <person name="Ishii Y."/>
            <person name="Itoh M."/>
            <person name="Kagawa I."/>
            <person name="Kasukawa T."/>
            <person name="Katoh H."/>
            <person name="Kawai J."/>
            <person name="Kojima Y."/>
            <person name="Kondo S."/>
            <person name="Konno H."/>
            <person name="Kouda M."/>
            <person name="Koya S."/>
            <person name="Kurihara C."/>
            <person name="Matsuyama T."/>
            <person name="Miyazaki A."/>
            <person name="Murata M."/>
            <person name="Nakamura M."/>
            <person name="Nishi K."/>
            <person name="Nomura K."/>
            <person name="Numazaki R."/>
            <person name="Ohno M."/>
            <person name="Ohsato N."/>
            <person name="Okazaki Y."/>
            <person name="Saito R."/>
            <person name="Saitoh H."/>
            <person name="Sakai C."/>
            <person name="Sakai K."/>
            <person name="Sakazume N."/>
            <person name="Sano H."/>
            <person name="Sasaki D."/>
            <person name="Shibata K."/>
            <person name="Shinagawa A."/>
            <person name="Shiraki T."/>
            <person name="Sogabe Y."/>
            <person name="Tagami M."/>
            <person name="Tagawa A."/>
            <person name="Takahashi F."/>
            <person name="Takaku-Akahira S."/>
            <person name="Takeda Y."/>
            <person name="Tanaka T."/>
            <person name="Tomaru A."/>
            <person name="Toya T."/>
            <person name="Yasunishi A."/>
            <person name="Muramatsu M."/>
            <person name="Hayashizaki Y."/>
        </authorList>
    </citation>
    <scope>NUCLEOTIDE SEQUENCE</scope>
    <source>
        <strain evidence="1">C57BL/6J</strain>
        <tissue evidence="1">Aorta and vein</tissue>
    </source>
</reference>
<reference evidence="1" key="6">
    <citation type="journal article" date="2002" name="Nature">
        <title>Analysis of the mouse transcriptome based on functional annotation of 60,770 full-length cDNAs.</title>
        <authorList>
            <consortium name="The FANTOM Consortium and the RIKEN Genome Exploration Research Group Phase I and II Team"/>
        </authorList>
    </citation>
    <scope>NUCLEOTIDE SEQUENCE</scope>
    <source>
        <strain evidence="1">C57BL/6J</strain>
        <tissue evidence="1">Aorta and vein</tissue>
    </source>
</reference>
<accession>Q8BRX7</accession>
<gene>
    <name evidence="2" type="primary">Gvin-ps6</name>
    <name evidence="2" type="synonym">EG209380</name>
    <name evidence="2" type="synonym">Gm4759</name>
</gene>
<protein>
    <recommendedName>
        <fullName evidence="3">MACPF domain-containing protein</fullName>
    </recommendedName>
</protein>
<dbReference type="MGI" id="MGI:3647753">
    <property type="gene designation" value="Gvin-ps6"/>
</dbReference>
<dbReference type="PhylomeDB" id="Q8BRX7"/>
<name>Q8BRX7_MOUSE</name>
<reference evidence="1" key="2">
    <citation type="journal article" date="2000" name="Genome Res.">
        <title>Normalization and subtraction of cap-trapper-selected cDNAs to prepare full-length cDNA libraries for rapid discovery of new genes.</title>
        <authorList>
            <person name="Carninci P."/>
            <person name="Shibata Y."/>
            <person name="Hayatsu N."/>
            <person name="Sugahara Y."/>
            <person name="Shibata K."/>
            <person name="Itoh M."/>
            <person name="Konno H."/>
            <person name="Okazaki Y."/>
            <person name="Muramatsu M."/>
            <person name="Hayashizaki Y."/>
        </authorList>
    </citation>
    <scope>NUCLEOTIDE SEQUENCE</scope>
    <source>
        <strain evidence="1">C57BL/6J</strain>
        <tissue evidence="1">Aorta and vein</tissue>
    </source>
</reference>
<dbReference type="UCSC" id="uc009izr.1">
    <property type="organism name" value="mouse"/>
</dbReference>
<sequence length="350" mass="39676">MEAKEFTSSQAESMFTEAVEKLGFGAIVSIKDGLWGFSSEFDIKQSKHSEWKDTYQSYSDNSYFCSAKYSYVLLASFHFQTDKLQLSIAALKELKFIEEQLEHTEGPNTSLSLRNRTENFFNRFGSHANQGPFHLGGIYCWKAISEGFKIGQLDYVKQQAAEALDSYIRESYNGFGVEVGARMKTSDSYSVTSCQNATNQQLQISVQVSVSQTGGPAEASGIVQWTASLLTSNKTWSVIDKELHLVPIWDIILNSHRSDFKDPLQVAKCLKNNYTALTSLSDQIQDEEYVYNTGQEIRLFKKNMKSQEVSDYEGRLKTLIVPCKHCIKKLKIMPFGFICFSQTGNCRIFY</sequence>
<reference evidence="1" key="4">
    <citation type="journal article" date="2001" name="Nature">
        <title>Functional annotation of a full-length mouse cDNA collection.</title>
        <authorList>
            <consortium name="The RIKEN Genome Exploration Research Group Phase II Team and the FANTOM Consortium"/>
        </authorList>
    </citation>
    <scope>NUCLEOTIDE SEQUENCE</scope>
    <source>
        <strain evidence="1">C57BL/6J</strain>
        <tissue evidence="1">Aorta and vein</tissue>
    </source>
</reference>
<organism evidence="1">
    <name type="scientific">Mus musculus</name>
    <name type="common">Mouse</name>
    <dbReference type="NCBI Taxonomy" id="10090"/>
    <lineage>
        <taxon>Eukaryota</taxon>
        <taxon>Metazoa</taxon>
        <taxon>Chordata</taxon>
        <taxon>Craniata</taxon>
        <taxon>Vertebrata</taxon>
        <taxon>Euteleostomi</taxon>
        <taxon>Mammalia</taxon>
        <taxon>Eutheria</taxon>
        <taxon>Euarchontoglires</taxon>
        <taxon>Glires</taxon>
        <taxon>Rodentia</taxon>
        <taxon>Myomorpha</taxon>
        <taxon>Muroidea</taxon>
        <taxon>Muridae</taxon>
        <taxon>Murinae</taxon>
        <taxon>Mus</taxon>
        <taxon>Mus</taxon>
    </lineage>
</organism>
<reference evidence="1" key="8">
    <citation type="journal article" date="2005" name="Science">
        <title>Antisense Transcription in the Mammalian Transcriptome.</title>
        <authorList>
            <consortium name="RIKEN Genome Exploration Research Group and Genome Science Group (Genome Network Project Core Group) and the FANTOM Consortium"/>
        </authorList>
    </citation>
    <scope>NUCLEOTIDE SEQUENCE</scope>
    <source>
        <strain evidence="1">C57BL/6J</strain>
        <tissue evidence="1">Aorta and vein</tissue>
    </source>
</reference>
<reference evidence="1" key="3">
    <citation type="journal article" date="2000" name="Genome Res.">
        <title>RIKEN integrated sequence analysis (RISA) system--384-format sequencing pipeline with 384 multicapillary sequencer.</title>
        <authorList>
            <person name="Shibata K."/>
            <person name="Itoh M."/>
            <person name="Aizawa K."/>
            <person name="Nagaoka S."/>
            <person name="Sasaki N."/>
            <person name="Carninci P."/>
            <person name="Konno H."/>
            <person name="Akiyama J."/>
            <person name="Nishi K."/>
            <person name="Kitsunai T."/>
            <person name="Tashiro H."/>
            <person name="Itoh M."/>
            <person name="Sumi N."/>
            <person name="Ishii Y."/>
            <person name="Nakamura S."/>
            <person name="Hazama M."/>
            <person name="Nishine T."/>
            <person name="Harada A."/>
            <person name="Yamamoto R."/>
            <person name="Matsumoto H."/>
            <person name="Sakaguchi S."/>
            <person name="Ikegami T."/>
            <person name="Kashiwagi K."/>
            <person name="Fujiwake S."/>
            <person name="Inoue K."/>
            <person name="Togawa Y."/>
            <person name="Izawa M."/>
            <person name="Ohara E."/>
            <person name="Watahiki M."/>
            <person name="Yoneda Y."/>
            <person name="Ishikawa T."/>
            <person name="Ozawa K."/>
            <person name="Tanaka T."/>
            <person name="Matsuura S."/>
            <person name="Kawai J."/>
            <person name="Okazaki Y."/>
            <person name="Muramatsu M."/>
            <person name="Inoue Y."/>
            <person name="Kira A."/>
            <person name="Hayashizaki Y."/>
        </authorList>
    </citation>
    <scope>NUCLEOTIDE SEQUENCE</scope>
    <source>
        <strain evidence="1">C57BL/6J</strain>
        <tissue evidence="1">Aorta and vein</tissue>
    </source>
</reference>
<proteinExistence type="evidence at transcript level"/>
<reference evidence="1" key="1">
    <citation type="journal article" date="1999" name="Methods Enzymol.">
        <title>High-efficiency full-length cDNA cloning.</title>
        <authorList>
            <person name="Carninci P."/>
            <person name="Hayashizaki Y."/>
        </authorList>
    </citation>
    <scope>NUCLEOTIDE SEQUENCE</scope>
    <source>
        <strain evidence="1">C57BL/6J</strain>
        <tissue evidence="1">Aorta and vein</tissue>
    </source>
</reference>
<evidence type="ECO:0000313" key="2">
    <source>
        <dbReference type="MGI" id="MGI:3647753"/>
    </source>
</evidence>
<dbReference type="AlphaFoldDB" id="Q8BRX7"/>
<dbReference type="EMBL" id="AK041093">
    <property type="protein sequence ID" value="BAC30818.1"/>
    <property type="molecule type" value="mRNA"/>
</dbReference>
<dbReference type="AGR" id="MGI:3647753"/>